<dbReference type="SMART" id="SM00885">
    <property type="entry name" value="D5_N"/>
    <property type="match status" value="1"/>
</dbReference>
<evidence type="ECO:0000256" key="4">
    <source>
        <dbReference type="SAM" id="MobiDB-lite"/>
    </source>
</evidence>
<evidence type="ECO:0000313" key="7">
    <source>
        <dbReference type="Proteomes" id="UP000037729"/>
    </source>
</evidence>
<evidence type="ECO:0000259" key="5">
    <source>
        <dbReference type="PROSITE" id="PS51206"/>
    </source>
</evidence>
<dbReference type="STRING" id="1705562.AMS69_17340"/>
<dbReference type="InterPro" id="IPR014015">
    <property type="entry name" value="Helicase_SF3_DNA-vir"/>
</dbReference>
<dbReference type="RefSeq" id="WP_053969309.1">
    <property type="nucleotide sequence ID" value="NZ_LIUF01000007.1"/>
</dbReference>
<sequence length="559" mass="63500">MTDTNPTDVTSSAQSVSAVEVAQAIEAEPDEWIRENNQVIATNPVGDATAEEIRRAFENDNFPDGTPLSNATGLVSNQTVKDAFSDYLANPNDWQVRDRQNIDPWATIYGAYADPDRSAKTARQKAVDQLKDDLHIESLERAGEMVRYNDETGIYEDDAERIVRERLEAKLREHNTPSEAKHILHKLDSQPSIKEDEFSPEGKVCVRNGVLDVSDPSNPELDPHSPEYRFRERLSVEYDPEAGCPRFRRFISNRVAESDVDKLQEFVGYTVFHPWEMPYHKALMVVGPTATGKSTFLNVLTALLGQENVSHLSIQQLTNDEYALAQAHGTFANISNDLDASVVENVGQFKHIAAGEPVEANQKYKEYRTVRMTQKQIYATNRVPEVKHEDDAFYRRWLHVQFPETIPRDEREEGIEDELKTELPGILNWALEGFARLMENGGFTDELALDEKRNLWKEYGNSIDRFVDDRAELVPDTELPKDKIYSAYTAFCAKTGRQAKPKNSFSDYLTREYNVETARPTLGGERVHCFRGLNLSDADEDEIPQQDSADWPDELTTSE</sequence>
<dbReference type="SUPFAM" id="SSF46785">
    <property type="entry name" value="Winged helix' DNA-binding domain"/>
    <property type="match status" value="1"/>
</dbReference>
<dbReference type="Proteomes" id="UP000037729">
    <property type="component" value="Unassembled WGS sequence"/>
</dbReference>
<dbReference type="Gene3D" id="3.40.50.300">
    <property type="entry name" value="P-loop containing nucleotide triphosphate hydrolases"/>
    <property type="match status" value="1"/>
</dbReference>
<dbReference type="PANTHER" id="PTHR35372:SF2">
    <property type="entry name" value="SF3 HELICASE DOMAIN-CONTAINING PROTEIN"/>
    <property type="match status" value="1"/>
</dbReference>
<gene>
    <name evidence="6" type="ORF">AMS69_17340</name>
</gene>
<keyword evidence="2" id="KW-0378">Hydrolase</keyword>
<dbReference type="EMBL" id="LIUF01000007">
    <property type="protein sequence ID" value="KOX91628.1"/>
    <property type="molecule type" value="Genomic_DNA"/>
</dbReference>
<organism evidence="6 7">
    <name type="scientific">Haloarcula rubripromontorii</name>
    <dbReference type="NCBI Taxonomy" id="1705562"/>
    <lineage>
        <taxon>Archaea</taxon>
        <taxon>Methanobacteriati</taxon>
        <taxon>Methanobacteriota</taxon>
        <taxon>Stenosarchaea group</taxon>
        <taxon>Halobacteria</taxon>
        <taxon>Halobacteriales</taxon>
        <taxon>Haloarculaceae</taxon>
        <taxon>Haloarcula</taxon>
    </lineage>
</organism>
<dbReference type="AlphaFoldDB" id="A0A0M9AHM5"/>
<dbReference type="PATRIC" id="fig|1705562.3.peg.790"/>
<dbReference type="InterPro" id="IPR036390">
    <property type="entry name" value="WH_DNA-bd_sf"/>
</dbReference>
<dbReference type="Pfam" id="PF08706">
    <property type="entry name" value="D5_N"/>
    <property type="match status" value="1"/>
</dbReference>
<dbReference type="InterPro" id="IPR014818">
    <property type="entry name" value="Phage/plasmid_primase_P4_C"/>
</dbReference>
<keyword evidence="7" id="KW-1185">Reference proteome</keyword>
<dbReference type="OrthoDB" id="271668at2157"/>
<keyword evidence="1" id="KW-0547">Nucleotide-binding</keyword>
<evidence type="ECO:0000313" key="6">
    <source>
        <dbReference type="EMBL" id="KOX91628.1"/>
    </source>
</evidence>
<accession>A0A0M9AHM5</accession>
<dbReference type="InterPro" id="IPR045455">
    <property type="entry name" value="NrS-1_pol-like_helicase"/>
</dbReference>
<reference evidence="6 7" key="1">
    <citation type="submission" date="2015-08" db="EMBL/GenBank/DDBJ databases">
        <title>Genomes of Isolates from Cabo Rojo, PR.</title>
        <authorList>
            <person name="Sanchez-Nieves R.L."/>
            <person name="Montalvo-Rodriguez R."/>
        </authorList>
    </citation>
    <scope>NUCLEOTIDE SEQUENCE [LARGE SCALE GENOMIC DNA]</scope>
    <source>
        <strain evidence="6 7">SL3</strain>
    </source>
</reference>
<feature type="domain" description="SF3 helicase" evidence="5">
    <location>
        <begin position="258"/>
        <end position="415"/>
    </location>
</feature>
<keyword evidence="3" id="KW-0067">ATP-binding</keyword>
<proteinExistence type="predicted"/>
<evidence type="ECO:0000256" key="3">
    <source>
        <dbReference type="ARBA" id="ARBA00022840"/>
    </source>
</evidence>
<comment type="caution">
    <text evidence="6">The sequence shown here is derived from an EMBL/GenBank/DDBJ whole genome shotgun (WGS) entry which is preliminary data.</text>
</comment>
<feature type="region of interest" description="Disordered" evidence="4">
    <location>
        <begin position="538"/>
        <end position="559"/>
    </location>
</feature>
<dbReference type="InterPro" id="IPR051620">
    <property type="entry name" value="ORF904-like_C"/>
</dbReference>
<evidence type="ECO:0000256" key="2">
    <source>
        <dbReference type="ARBA" id="ARBA00022801"/>
    </source>
</evidence>
<dbReference type="InterPro" id="IPR006500">
    <property type="entry name" value="Helicase_put_C_phage/plasmid"/>
</dbReference>
<dbReference type="Pfam" id="PF19263">
    <property type="entry name" value="DUF5906"/>
    <property type="match status" value="1"/>
</dbReference>
<dbReference type="PROSITE" id="PS51206">
    <property type="entry name" value="SF3_HELICASE_1"/>
    <property type="match status" value="1"/>
</dbReference>
<dbReference type="SUPFAM" id="SSF52540">
    <property type="entry name" value="P-loop containing nucleoside triphosphate hydrolases"/>
    <property type="match status" value="1"/>
</dbReference>
<name>A0A0M9AHM5_9EURY</name>
<dbReference type="NCBIfam" id="TIGR01613">
    <property type="entry name" value="primase_Cterm"/>
    <property type="match status" value="1"/>
</dbReference>
<dbReference type="GO" id="GO:0016787">
    <property type="term" value="F:hydrolase activity"/>
    <property type="evidence" value="ECO:0007669"/>
    <property type="project" value="UniProtKB-KW"/>
</dbReference>
<dbReference type="GO" id="GO:0005524">
    <property type="term" value="F:ATP binding"/>
    <property type="evidence" value="ECO:0007669"/>
    <property type="project" value="UniProtKB-KW"/>
</dbReference>
<protein>
    <recommendedName>
        <fullName evidence="5">SF3 helicase domain-containing protein</fullName>
    </recommendedName>
</protein>
<dbReference type="InterPro" id="IPR027417">
    <property type="entry name" value="P-loop_NTPase"/>
</dbReference>
<dbReference type="PANTHER" id="PTHR35372">
    <property type="entry name" value="ATP BINDING PROTEIN-RELATED"/>
    <property type="match status" value="1"/>
</dbReference>
<evidence type="ECO:0000256" key="1">
    <source>
        <dbReference type="ARBA" id="ARBA00022741"/>
    </source>
</evidence>